<name>A0A3B0CMB1_9BACL</name>
<organism evidence="1 2">
    <name type="scientific">Paenibacillus ginsengarvi</name>
    <dbReference type="NCBI Taxonomy" id="400777"/>
    <lineage>
        <taxon>Bacteria</taxon>
        <taxon>Bacillati</taxon>
        <taxon>Bacillota</taxon>
        <taxon>Bacilli</taxon>
        <taxon>Bacillales</taxon>
        <taxon>Paenibacillaceae</taxon>
        <taxon>Paenibacillus</taxon>
    </lineage>
</organism>
<sequence length="162" mass="17864">MSGYPPEIEQFHQTLCNLAGVDSAISSVDDLSSVDTELLSVTEYAHLPHAALLRTGGGLDNEVLIQFELVLQPSQEGWHALEFLGWFVRDCARGGRKIQLRPFALPPVTPYGRQLGHTLKFHLDLFVDGIEDSLAPALQAVSEINRSLELAISLYKINQAQV</sequence>
<accession>A0A3B0CMB1</accession>
<dbReference type="EMBL" id="RBAH01000005">
    <property type="protein sequence ID" value="RKN85126.1"/>
    <property type="molecule type" value="Genomic_DNA"/>
</dbReference>
<comment type="caution">
    <text evidence="1">The sequence shown here is derived from an EMBL/GenBank/DDBJ whole genome shotgun (WGS) entry which is preliminary data.</text>
</comment>
<dbReference type="OrthoDB" id="289561at2"/>
<evidence type="ECO:0000313" key="1">
    <source>
        <dbReference type="EMBL" id="RKN85126.1"/>
    </source>
</evidence>
<protein>
    <submittedName>
        <fullName evidence="1">Uncharacterized protein</fullName>
    </submittedName>
</protein>
<evidence type="ECO:0000313" key="2">
    <source>
        <dbReference type="Proteomes" id="UP000282311"/>
    </source>
</evidence>
<dbReference type="Proteomes" id="UP000282311">
    <property type="component" value="Unassembled WGS sequence"/>
</dbReference>
<reference evidence="1 2" key="1">
    <citation type="journal article" date="2007" name="Int. J. Syst. Evol. Microbiol.">
        <title>Paenibacillus ginsengarvi sp. nov., isolated from soil from ginseng cultivation.</title>
        <authorList>
            <person name="Yoon M.H."/>
            <person name="Ten L.N."/>
            <person name="Im W.T."/>
        </authorList>
    </citation>
    <scope>NUCLEOTIDE SEQUENCE [LARGE SCALE GENOMIC DNA]</scope>
    <source>
        <strain evidence="1 2">KCTC 13059</strain>
    </source>
</reference>
<gene>
    <name evidence="1" type="ORF">D7M11_08525</name>
</gene>
<dbReference type="AlphaFoldDB" id="A0A3B0CMB1"/>
<proteinExistence type="predicted"/>
<keyword evidence="2" id="KW-1185">Reference proteome</keyword>
<dbReference type="RefSeq" id="WP_120746773.1">
    <property type="nucleotide sequence ID" value="NZ_RBAH01000005.1"/>
</dbReference>